<evidence type="ECO:0000313" key="5">
    <source>
        <dbReference type="EMBL" id="EXX77437.1"/>
    </source>
</evidence>
<dbReference type="Pfam" id="PF05903">
    <property type="entry name" value="Peptidase_C97"/>
    <property type="match status" value="1"/>
</dbReference>
<gene>
    <name evidence="5" type="ORF">RirG_023750</name>
</gene>
<dbReference type="OMA" id="HLMLGKQ"/>
<comment type="similarity">
    <text evidence="1">Belongs to the DeSI family.</text>
</comment>
<keyword evidence="6" id="KW-1185">Reference proteome</keyword>
<dbReference type="OrthoDB" id="21221at2759"/>
<dbReference type="STRING" id="1432141.A0A015K6M4"/>
<dbReference type="PANTHER" id="PTHR12378:SF7">
    <property type="entry name" value="DESUMOYLATING ISOPEPTIDASE 1"/>
    <property type="match status" value="1"/>
</dbReference>
<organism evidence="5 6">
    <name type="scientific">Rhizophagus irregularis (strain DAOM 197198w)</name>
    <name type="common">Glomus intraradices</name>
    <dbReference type="NCBI Taxonomy" id="1432141"/>
    <lineage>
        <taxon>Eukaryota</taxon>
        <taxon>Fungi</taxon>
        <taxon>Fungi incertae sedis</taxon>
        <taxon>Mucoromycota</taxon>
        <taxon>Glomeromycotina</taxon>
        <taxon>Glomeromycetes</taxon>
        <taxon>Glomerales</taxon>
        <taxon>Glomeraceae</taxon>
        <taxon>Rhizophagus</taxon>
    </lineage>
</organism>
<evidence type="ECO:0000313" key="6">
    <source>
        <dbReference type="Proteomes" id="UP000022910"/>
    </source>
</evidence>
<dbReference type="GO" id="GO:0006508">
    <property type="term" value="P:proteolysis"/>
    <property type="evidence" value="ECO:0007669"/>
    <property type="project" value="UniProtKB-KW"/>
</dbReference>
<proteinExistence type="inferred from homology"/>
<dbReference type="GO" id="GO:0008233">
    <property type="term" value="F:peptidase activity"/>
    <property type="evidence" value="ECO:0007669"/>
    <property type="project" value="UniProtKB-KW"/>
</dbReference>
<dbReference type="GO" id="GO:0070646">
    <property type="term" value="P:protein modification by small protein removal"/>
    <property type="evidence" value="ECO:0007669"/>
    <property type="project" value="TreeGrafter"/>
</dbReference>
<dbReference type="InterPro" id="IPR008580">
    <property type="entry name" value="PPPDE_dom"/>
</dbReference>
<evidence type="ECO:0000256" key="1">
    <source>
        <dbReference type="ARBA" id="ARBA00008140"/>
    </source>
</evidence>
<feature type="domain" description="PPPDE" evidence="4">
    <location>
        <begin position="2"/>
        <end position="142"/>
    </location>
</feature>
<evidence type="ECO:0000256" key="3">
    <source>
        <dbReference type="ARBA" id="ARBA00022801"/>
    </source>
</evidence>
<dbReference type="Gene3D" id="3.90.1720.30">
    <property type="entry name" value="PPPDE domains"/>
    <property type="match status" value="1"/>
</dbReference>
<dbReference type="HOGENOM" id="CLU_101028_0_1_1"/>
<accession>A0A015K6M4</accession>
<sequence length="151" mass="17215">MAPVKLYIYDLSRGMARALSMGFTGRQIDGIWHTSVVVYGKEWYFGLGILNDIPGGTLLGPPLEIIEMGETEVPEDTILEYINEIRPDFTPDKYHLLDNNCNTFSNKFCEFLTGRNIPDYIINFPADFLSTPMGRQFRPMLESMFGPSRHP</sequence>
<reference evidence="5 6" key="1">
    <citation type="submission" date="2014-02" db="EMBL/GenBank/DDBJ databases">
        <title>Single nucleus genome sequencing reveals high similarity among nuclei of an endomycorrhizal fungus.</title>
        <authorList>
            <person name="Lin K."/>
            <person name="Geurts R."/>
            <person name="Zhang Z."/>
            <person name="Limpens E."/>
            <person name="Saunders D.G."/>
            <person name="Mu D."/>
            <person name="Pang E."/>
            <person name="Cao H."/>
            <person name="Cha H."/>
            <person name="Lin T."/>
            <person name="Zhou Q."/>
            <person name="Shang Y."/>
            <person name="Li Y."/>
            <person name="Ivanov S."/>
            <person name="Sharma T."/>
            <person name="Velzen R.V."/>
            <person name="Ruijter N.D."/>
            <person name="Aanen D.K."/>
            <person name="Win J."/>
            <person name="Kamoun S."/>
            <person name="Bisseling T."/>
            <person name="Huang S."/>
        </authorList>
    </citation>
    <scope>NUCLEOTIDE SEQUENCE [LARGE SCALE GENOMIC DNA]</scope>
    <source>
        <strain evidence="6">DAOM197198w</strain>
    </source>
</reference>
<protein>
    <recommendedName>
        <fullName evidence="4">PPPDE domain-containing protein</fullName>
    </recommendedName>
</protein>
<dbReference type="PANTHER" id="PTHR12378">
    <property type="entry name" value="DESUMOYLATING ISOPEPTIDASE"/>
    <property type="match status" value="1"/>
</dbReference>
<dbReference type="PROSITE" id="PS51858">
    <property type="entry name" value="PPPDE"/>
    <property type="match status" value="1"/>
</dbReference>
<name>A0A015K6M4_RHIIW</name>
<dbReference type="SMART" id="SM01179">
    <property type="entry name" value="DUF862"/>
    <property type="match status" value="1"/>
</dbReference>
<dbReference type="Proteomes" id="UP000022910">
    <property type="component" value="Unassembled WGS sequence"/>
</dbReference>
<evidence type="ECO:0000259" key="4">
    <source>
        <dbReference type="PROSITE" id="PS51858"/>
    </source>
</evidence>
<dbReference type="EMBL" id="JEMT01010997">
    <property type="protein sequence ID" value="EXX77437.1"/>
    <property type="molecule type" value="Genomic_DNA"/>
</dbReference>
<dbReference type="InterPro" id="IPR042266">
    <property type="entry name" value="PPPDE_sf"/>
</dbReference>
<evidence type="ECO:0000256" key="2">
    <source>
        <dbReference type="ARBA" id="ARBA00022670"/>
    </source>
</evidence>
<keyword evidence="3" id="KW-0378">Hydrolase</keyword>
<dbReference type="AlphaFoldDB" id="A0A015K6M4"/>
<comment type="caution">
    <text evidence="5">The sequence shown here is derived from an EMBL/GenBank/DDBJ whole genome shotgun (WGS) entry which is preliminary data.</text>
</comment>
<keyword evidence="2" id="KW-0645">Protease</keyword>